<dbReference type="Proteomes" id="UP001164929">
    <property type="component" value="Chromosome 13"/>
</dbReference>
<proteinExistence type="predicted"/>
<accession>A0AAD6LZ97</accession>
<comment type="caution">
    <text evidence="1">The sequence shown here is derived from an EMBL/GenBank/DDBJ whole genome shotgun (WGS) entry which is preliminary data.</text>
</comment>
<sequence length="78" mass="8942">MIDDDDDDDDDDDGDGDTFIRLIRRGSARRPLDENPIMLQHVIRQNISLRGHVTFHPATRQTALALKNCEVLVSKYHL</sequence>
<dbReference type="AlphaFoldDB" id="A0AAD6LZ97"/>
<gene>
    <name evidence="1" type="ORF">NC653_031321</name>
</gene>
<evidence type="ECO:0000313" key="1">
    <source>
        <dbReference type="EMBL" id="KAJ6975434.1"/>
    </source>
</evidence>
<reference evidence="1" key="1">
    <citation type="journal article" date="2023" name="Mol. Ecol. Resour.">
        <title>Chromosome-level genome assembly of a triploid poplar Populus alba 'Berolinensis'.</title>
        <authorList>
            <person name="Chen S."/>
            <person name="Yu Y."/>
            <person name="Wang X."/>
            <person name="Wang S."/>
            <person name="Zhang T."/>
            <person name="Zhou Y."/>
            <person name="He R."/>
            <person name="Meng N."/>
            <person name="Wang Y."/>
            <person name="Liu W."/>
            <person name="Liu Z."/>
            <person name="Liu J."/>
            <person name="Guo Q."/>
            <person name="Huang H."/>
            <person name="Sederoff R.R."/>
            <person name="Wang G."/>
            <person name="Qu G."/>
            <person name="Chen S."/>
        </authorList>
    </citation>
    <scope>NUCLEOTIDE SEQUENCE</scope>
    <source>
        <strain evidence="1">SC-2020</strain>
    </source>
</reference>
<dbReference type="EMBL" id="JAQIZT010000013">
    <property type="protein sequence ID" value="KAJ6975434.1"/>
    <property type="molecule type" value="Genomic_DNA"/>
</dbReference>
<protein>
    <submittedName>
        <fullName evidence="1">Uncharacterized protein</fullName>
    </submittedName>
</protein>
<evidence type="ECO:0000313" key="2">
    <source>
        <dbReference type="Proteomes" id="UP001164929"/>
    </source>
</evidence>
<organism evidence="1 2">
    <name type="scientific">Populus alba x Populus x berolinensis</name>
    <dbReference type="NCBI Taxonomy" id="444605"/>
    <lineage>
        <taxon>Eukaryota</taxon>
        <taxon>Viridiplantae</taxon>
        <taxon>Streptophyta</taxon>
        <taxon>Embryophyta</taxon>
        <taxon>Tracheophyta</taxon>
        <taxon>Spermatophyta</taxon>
        <taxon>Magnoliopsida</taxon>
        <taxon>eudicotyledons</taxon>
        <taxon>Gunneridae</taxon>
        <taxon>Pentapetalae</taxon>
        <taxon>rosids</taxon>
        <taxon>fabids</taxon>
        <taxon>Malpighiales</taxon>
        <taxon>Salicaceae</taxon>
        <taxon>Saliceae</taxon>
        <taxon>Populus</taxon>
    </lineage>
</organism>
<keyword evidence="2" id="KW-1185">Reference proteome</keyword>
<name>A0AAD6LZ97_9ROSI</name>